<dbReference type="OrthoDB" id="2436797at2759"/>
<dbReference type="AlphaFoldDB" id="A0A163TBC1"/>
<reference evidence="2" key="1">
    <citation type="submission" date="2016-04" db="EMBL/GenBank/DDBJ databases">
        <authorList>
            <person name="Evans L.H."/>
            <person name="Alamgir A."/>
            <person name="Owens N."/>
            <person name="Weber N.D."/>
            <person name="Virtaneva K."/>
            <person name="Barbian K."/>
            <person name="Babar A."/>
            <person name="Rosenke K."/>
        </authorList>
    </citation>
    <scope>NUCLEOTIDE SEQUENCE [LARGE SCALE GENOMIC DNA]</scope>
    <source>
        <strain evidence="2">CBS 101.48</strain>
    </source>
</reference>
<gene>
    <name evidence="2" type="primary">ABSGL_08445.1 scaffold 10128</name>
</gene>
<dbReference type="InParanoid" id="A0A163TBC1"/>
<accession>A0A163TBC1</accession>
<evidence type="ECO:0000256" key="1">
    <source>
        <dbReference type="SAM" id="SignalP"/>
    </source>
</evidence>
<feature type="chain" id="PRO_5007845995" evidence="1">
    <location>
        <begin position="20"/>
        <end position="110"/>
    </location>
</feature>
<keyword evidence="3" id="KW-1185">Reference proteome</keyword>
<dbReference type="EMBL" id="LT553932">
    <property type="protein sequence ID" value="SAM02642.1"/>
    <property type="molecule type" value="Genomic_DNA"/>
</dbReference>
<name>A0A163TBC1_ABSGL</name>
<feature type="signal peptide" evidence="1">
    <location>
        <begin position="1"/>
        <end position="19"/>
    </location>
</feature>
<organism evidence="2">
    <name type="scientific">Absidia glauca</name>
    <name type="common">Pin mould</name>
    <dbReference type="NCBI Taxonomy" id="4829"/>
    <lineage>
        <taxon>Eukaryota</taxon>
        <taxon>Fungi</taxon>
        <taxon>Fungi incertae sedis</taxon>
        <taxon>Mucoromycota</taxon>
        <taxon>Mucoromycotina</taxon>
        <taxon>Mucoromycetes</taxon>
        <taxon>Mucorales</taxon>
        <taxon>Cunninghamellaceae</taxon>
        <taxon>Absidia</taxon>
    </lineage>
</organism>
<dbReference type="Proteomes" id="UP000078561">
    <property type="component" value="Unassembled WGS sequence"/>
</dbReference>
<protein>
    <submittedName>
        <fullName evidence="2">Uncharacterized protein</fullName>
    </submittedName>
</protein>
<proteinExistence type="predicted"/>
<evidence type="ECO:0000313" key="2">
    <source>
        <dbReference type="EMBL" id="SAM02642.1"/>
    </source>
</evidence>
<sequence>MRFSVLSALVLATVSMVTATPVENSLELSSSHLLARDVDTVEGKLFEEQSGLEERACASTWYLTKCNYYCPCGWYYYPQNHCANKRCYDTKRVGCRGKCPKASLRCGTCK</sequence>
<evidence type="ECO:0000313" key="3">
    <source>
        <dbReference type="Proteomes" id="UP000078561"/>
    </source>
</evidence>
<keyword evidence="1" id="KW-0732">Signal</keyword>